<proteinExistence type="predicted"/>
<keyword evidence="3" id="KW-1185">Reference proteome</keyword>
<evidence type="ECO:0008006" key="4">
    <source>
        <dbReference type="Google" id="ProtNLM"/>
    </source>
</evidence>
<protein>
    <recommendedName>
        <fullName evidence="4">Inhibitor I9 domain-containing protein</fullName>
    </recommendedName>
</protein>
<dbReference type="AlphaFoldDB" id="A0A377R4L4"/>
<evidence type="ECO:0000256" key="1">
    <source>
        <dbReference type="SAM" id="SignalP"/>
    </source>
</evidence>
<accession>A0A377R4L4</accession>
<sequence>MNTAVFPAAALSFCLAAAACAGNPQPVPTHAAEHPAASRNLIVFYDAQTGSAPLLQAAQAYGAKVVYEYKTMNGFALAVPQGKDMAAAEAYFSKVRGVLGVNRDQKLQLH</sequence>
<dbReference type="EMBL" id="UGJJ01000003">
    <property type="protein sequence ID" value="STR03209.1"/>
    <property type="molecule type" value="Genomic_DNA"/>
</dbReference>
<gene>
    <name evidence="2" type="ORF">NCTC13336_02125</name>
</gene>
<dbReference type="OrthoDB" id="8613890at2"/>
<feature type="chain" id="PRO_5016590688" description="Inhibitor I9 domain-containing protein" evidence="1">
    <location>
        <begin position="22"/>
        <end position="110"/>
    </location>
</feature>
<evidence type="ECO:0000313" key="3">
    <source>
        <dbReference type="Proteomes" id="UP000254293"/>
    </source>
</evidence>
<organism evidence="2 3">
    <name type="scientific">Kingella potus</name>
    <dbReference type="NCBI Taxonomy" id="265175"/>
    <lineage>
        <taxon>Bacteria</taxon>
        <taxon>Pseudomonadati</taxon>
        <taxon>Pseudomonadota</taxon>
        <taxon>Betaproteobacteria</taxon>
        <taxon>Neisseriales</taxon>
        <taxon>Neisseriaceae</taxon>
        <taxon>Kingella</taxon>
    </lineage>
</organism>
<dbReference type="Proteomes" id="UP000254293">
    <property type="component" value="Unassembled WGS sequence"/>
</dbReference>
<dbReference type="RefSeq" id="WP_115309102.1">
    <property type="nucleotide sequence ID" value="NZ_CP091516.1"/>
</dbReference>
<feature type="signal peptide" evidence="1">
    <location>
        <begin position="1"/>
        <end position="21"/>
    </location>
</feature>
<keyword evidence="1" id="KW-0732">Signal</keyword>
<reference evidence="2 3" key="1">
    <citation type="submission" date="2018-06" db="EMBL/GenBank/DDBJ databases">
        <authorList>
            <consortium name="Pathogen Informatics"/>
            <person name="Doyle S."/>
        </authorList>
    </citation>
    <scope>NUCLEOTIDE SEQUENCE [LARGE SCALE GENOMIC DNA]</scope>
    <source>
        <strain evidence="2 3">NCTC13336</strain>
    </source>
</reference>
<name>A0A377R4L4_9NEIS</name>
<evidence type="ECO:0000313" key="2">
    <source>
        <dbReference type="EMBL" id="STR03209.1"/>
    </source>
</evidence>